<dbReference type="PROSITE" id="PS00798">
    <property type="entry name" value="ALDOKETO_REDUCTASE_1"/>
    <property type="match status" value="1"/>
</dbReference>
<dbReference type="InterPro" id="IPR018170">
    <property type="entry name" value="Aldo/ket_reductase_CS"/>
</dbReference>
<evidence type="ECO:0000256" key="5">
    <source>
        <dbReference type="PIRSR" id="PIRSR000097-2"/>
    </source>
</evidence>
<organism evidence="9 10">
    <name type="scientific">Adineta ricciae</name>
    <name type="common">Rotifer</name>
    <dbReference type="NCBI Taxonomy" id="249248"/>
    <lineage>
        <taxon>Eukaryota</taxon>
        <taxon>Metazoa</taxon>
        <taxon>Spiralia</taxon>
        <taxon>Gnathifera</taxon>
        <taxon>Rotifera</taxon>
        <taxon>Eurotatoria</taxon>
        <taxon>Bdelloidea</taxon>
        <taxon>Adinetida</taxon>
        <taxon>Adinetidae</taxon>
        <taxon>Adineta</taxon>
    </lineage>
</organism>
<comment type="similarity">
    <text evidence="1">Belongs to the aldo/keto reductase family.</text>
</comment>
<dbReference type="OrthoDB" id="416253at2759"/>
<keyword evidence="10" id="KW-1185">Reference proteome</keyword>
<dbReference type="InterPro" id="IPR036812">
    <property type="entry name" value="NAD(P)_OxRdtase_dom_sf"/>
</dbReference>
<dbReference type="Pfam" id="PF00248">
    <property type="entry name" value="Aldo_ket_red"/>
    <property type="match status" value="1"/>
</dbReference>
<dbReference type="PROSITE" id="PS00063">
    <property type="entry name" value="ALDOKETO_REDUCTASE_3"/>
    <property type="match status" value="1"/>
</dbReference>
<dbReference type="PANTHER" id="PTHR11732">
    <property type="entry name" value="ALDO/KETO REDUCTASE"/>
    <property type="match status" value="1"/>
</dbReference>
<dbReference type="EMBL" id="CAJNOR010002516">
    <property type="protein sequence ID" value="CAF1305273.1"/>
    <property type="molecule type" value="Genomic_DNA"/>
</dbReference>
<dbReference type="PROSITE" id="PS00062">
    <property type="entry name" value="ALDOKETO_REDUCTASE_2"/>
    <property type="match status" value="1"/>
</dbReference>
<feature type="site" description="Lowers pKa of active site Tyr" evidence="6">
    <location>
        <position position="106"/>
    </location>
</feature>
<accession>A0A815E1P9</accession>
<protein>
    <recommendedName>
        <fullName evidence="7">NADP-dependent oxidoreductase domain-containing protein</fullName>
    </recommendedName>
</protein>
<evidence type="ECO:0000313" key="8">
    <source>
        <dbReference type="EMBL" id="CAF0898458.1"/>
    </source>
</evidence>
<keyword evidence="2" id="KW-0521">NADP</keyword>
<dbReference type="AlphaFoldDB" id="A0A815E1P9"/>
<dbReference type="FunFam" id="3.20.20.100:FF:000006">
    <property type="entry name" value="Aldo-keto reductase family 1 member A1"/>
    <property type="match status" value="1"/>
</dbReference>
<name>A0A815E1P9_ADIRI</name>
<evidence type="ECO:0000256" key="6">
    <source>
        <dbReference type="PIRSR" id="PIRSR000097-3"/>
    </source>
</evidence>
<sequence>MAKESWTIESRLTLSDHHTIPRLGRIRILDKSVSNSCSFTEGLGTWRSEPGKVQNIVKEAILDHGYRHIDGAWLYKNETEVGNGIHEAIEQSQGKIKREDLFITTKLWNQHHVPEDVEWAIHDSLQKLRLDYVDLYLIHWPIAFKRMEENVWSQNEDKTVRYYAEGVTLADTWRAMEKLVDAKLVRSIGLSNFKPSEIDEILQIARIKPVVNQIELHPYLNQQVLRDYCAKQNIIVTSYSPLANLKRPNEPDEEVSPLYNPIIQKIAKTKEKTAAQIILRWHLQHGLTVIPKTVTSERLHENSQVFDFELTNEEMNQIDQLEKTNYRRFFNPAVLPPADRHVFER</sequence>
<dbReference type="Gene3D" id="3.20.20.100">
    <property type="entry name" value="NADP-dependent oxidoreductase domain"/>
    <property type="match status" value="1"/>
</dbReference>
<dbReference type="GO" id="GO:0016491">
    <property type="term" value="F:oxidoreductase activity"/>
    <property type="evidence" value="ECO:0007669"/>
    <property type="project" value="UniProtKB-KW"/>
</dbReference>
<comment type="caution">
    <text evidence="9">The sequence shown here is derived from an EMBL/GenBank/DDBJ whole genome shotgun (WGS) entry which is preliminary data.</text>
</comment>
<evidence type="ECO:0000256" key="2">
    <source>
        <dbReference type="ARBA" id="ARBA00022857"/>
    </source>
</evidence>
<dbReference type="InterPro" id="IPR023210">
    <property type="entry name" value="NADP_OxRdtase_dom"/>
</dbReference>
<reference evidence="9" key="1">
    <citation type="submission" date="2021-02" db="EMBL/GenBank/DDBJ databases">
        <authorList>
            <person name="Nowell W R."/>
        </authorList>
    </citation>
    <scope>NUCLEOTIDE SEQUENCE</scope>
</reference>
<feature type="domain" description="NADP-dependent oxidoreductase" evidence="7">
    <location>
        <begin position="43"/>
        <end position="322"/>
    </location>
</feature>
<evidence type="ECO:0000256" key="3">
    <source>
        <dbReference type="ARBA" id="ARBA00023002"/>
    </source>
</evidence>
<dbReference type="EMBL" id="CAJNOJ010000032">
    <property type="protein sequence ID" value="CAF0898458.1"/>
    <property type="molecule type" value="Genomic_DNA"/>
</dbReference>
<evidence type="ECO:0000256" key="1">
    <source>
        <dbReference type="ARBA" id="ARBA00007905"/>
    </source>
</evidence>
<dbReference type="SUPFAM" id="SSF51430">
    <property type="entry name" value="NAD(P)-linked oxidoreductase"/>
    <property type="match status" value="1"/>
</dbReference>
<dbReference type="InterPro" id="IPR020471">
    <property type="entry name" value="AKR"/>
</dbReference>
<evidence type="ECO:0000259" key="7">
    <source>
        <dbReference type="Pfam" id="PF00248"/>
    </source>
</evidence>
<proteinExistence type="inferred from homology"/>
<dbReference type="Proteomes" id="UP000663828">
    <property type="component" value="Unassembled WGS sequence"/>
</dbReference>
<dbReference type="Proteomes" id="UP000663852">
    <property type="component" value="Unassembled WGS sequence"/>
</dbReference>
<evidence type="ECO:0000313" key="10">
    <source>
        <dbReference type="Proteomes" id="UP000663828"/>
    </source>
</evidence>
<gene>
    <name evidence="8" type="ORF">EDS130_LOCUS9659</name>
    <name evidence="9" type="ORF">XAT740_LOCUS29082</name>
</gene>
<evidence type="ECO:0000313" key="9">
    <source>
        <dbReference type="EMBL" id="CAF1305273.1"/>
    </source>
</evidence>
<dbReference type="PIRSF" id="PIRSF000097">
    <property type="entry name" value="AKR"/>
    <property type="match status" value="1"/>
</dbReference>
<feature type="binding site" evidence="5">
    <location>
        <position position="139"/>
    </location>
    <ligand>
        <name>substrate</name>
    </ligand>
</feature>
<evidence type="ECO:0000256" key="4">
    <source>
        <dbReference type="PIRSR" id="PIRSR000097-1"/>
    </source>
</evidence>
<feature type="active site" description="Proton donor" evidence="4">
    <location>
        <position position="75"/>
    </location>
</feature>
<keyword evidence="3" id="KW-0560">Oxidoreductase</keyword>
<dbReference type="PRINTS" id="PR00069">
    <property type="entry name" value="ALDKETRDTASE"/>
</dbReference>